<dbReference type="GO" id="GO:0016740">
    <property type="term" value="F:transferase activity"/>
    <property type="evidence" value="ECO:0007669"/>
    <property type="project" value="UniProtKB-KW"/>
</dbReference>
<name>A0A4Q5N5G6_9MICO</name>
<dbReference type="AlphaFoldDB" id="A0A4Q5N5G6"/>
<evidence type="ECO:0000256" key="1">
    <source>
        <dbReference type="ARBA" id="ARBA00006739"/>
    </source>
</evidence>
<dbReference type="EMBL" id="SDWW01000017">
    <property type="protein sequence ID" value="RYV51361.1"/>
    <property type="molecule type" value="Genomic_DNA"/>
</dbReference>
<dbReference type="SUPFAM" id="SSF53448">
    <property type="entry name" value="Nucleotide-diphospho-sugar transferases"/>
    <property type="match status" value="1"/>
</dbReference>
<keyword evidence="3" id="KW-0808">Transferase</keyword>
<gene>
    <name evidence="3" type="ORF">EUA98_08730</name>
</gene>
<dbReference type="InterPro" id="IPR001173">
    <property type="entry name" value="Glyco_trans_2-like"/>
</dbReference>
<dbReference type="Proteomes" id="UP000293764">
    <property type="component" value="Unassembled WGS sequence"/>
</dbReference>
<accession>A0A4Q5N5G6</accession>
<dbReference type="Gene3D" id="3.90.550.10">
    <property type="entry name" value="Spore Coat Polysaccharide Biosynthesis Protein SpsA, Chain A"/>
    <property type="match status" value="1"/>
</dbReference>
<comment type="similarity">
    <text evidence="1">Belongs to the glycosyltransferase 2 family.</text>
</comment>
<evidence type="ECO:0000259" key="2">
    <source>
        <dbReference type="Pfam" id="PF00535"/>
    </source>
</evidence>
<dbReference type="OrthoDB" id="9797391at2"/>
<dbReference type="Pfam" id="PF00535">
    <property type="entry name" value="Glycos_transf_2"/>
    <property type="match status" value="1"/>
</dbReference>
<organism evidence="3 4">
    <name type="scientific">Pengzhenrongella frigida</name>
    <dbReference type="NCBI Taxonomy" id="1259133"/>
    <lineage>
        <taxon>Bacteria</taxon>
        <taxon>Bacillati</taxon>
        <taxon>Actinomycetota</taxon>
        <taxon>Actinomycetes</taxon>
        <taxon>Micrococcales</taxon>
        <taxon>Pengzhenrongella</taxon>
    </lineage>
</organism>
<comment type="caution">
    <text evidence="3">The sequence shown here is derived from an EMBL/GenBank/DDBJ whole genome shotgun (WGS) entry which is preliminary data.</text>
</comment>
<evidence type="ECO:0000313" key="4">
    <source>
        <dbReference type="Proteomes" id="UP000293764"/>
    </source>
</evidence>
<protein>
    <submittedName>
        <fullName evidence="3">Glycosyltransferase family 2 protein</fullName>
    </submittedName>
</protein>
<dbReference type="InterPro" id="IPR050256">
    <property type="entry name" value="Glycosyltransferase_2"/>
</dbReference>
<dbReference type="CDD" id="cd04179">
    <property type="entry name" value="DPM_DPG-synthase_like"/>
    <property type="match status" value="1"/>
</dbReference>
<dbReference type="PANTHER" id="PTHR48090">
    <property type="entry name" value="UNDECAPRENYL-PHOSPHATE 4-DEOXY-4-FORMAMIDO-L-ARABINOSE TRANSFERASE-RELATED"/>
    <property type="match status" value="1"/>
</dbReference>
<sequence length="246" mass="26983">MGTEMNAVSVVVPAFQEEASIVPALERLLTVLEKSGRTFEVIVVSDGSTDKTAQLARELDRAEVRVLEYSPNRGKGHALRHGFAETRFPLVAFIDGDLDLDPVVIPDFLAMIDADQADVVIGSKLHPGSTVSYPMSRRIASWGFRLATRLLIGLNLGDTQTGVKAMRRDAVAPSIEKCTATGFAFDLELLARLVDRKLRVVEAPVVLEYEFTSTVGVSSIIEALHDLVTVARHRRGFGRRPQSEQK</sequence>
<keyword evidence="4" id="KW-1185">Reference proteome</keyword>
<reference evidence="3 4" key="1">
    <citation type="submission" date="2019-01" db="EMBL/GenBank/DDBJ databases">
        <title>Novel species of Cellulomonas.</title>
        <authorList>
            <person name="Liu Q."/>
            <person name="Xin Y.-H."/>
        </authorList>
    </citation>
    <scope>NUCLEOTIDE SEQUENCE [LARGE SCALE GENOMIC DNA]</scope>
    <source>
        <strain evidence="3 4">HLT2-17</strain>
    </source>
</reference>
<proteinExistence type="inferred from homology"/>
<feature type="domain" description="Glycosyltransferase 2-like" evidence="2">
    <location>
        <begin position="9"/>
        <end position="171"/>
    </location>
</feature>
<dbReference type="PANTHER" id="PTHR48090:SF7">
    <property type="entry name" value="RFBJ PROTEIN"/>
    <property type="match status" value="1"/>
</dbReference>
<evidence type="ECO:0000313" key="3">
    <source>
        <dbReference type="EMBL" id="RYV51361.1"/>
    </source>
</evidence>
<dbReference type="InterPro" id="IPR029044">
    <property type="entry name" value="Nucleotide-diphossugar_trans"/>
</dbReference>